<proteinExistence type="predicted"/>
<evidence type="ECO:0000256" key="1">
    <source>
        <dbReference type="SAM" id="MobiDB-lite"/>
    </source>
</evidence>
<dbReference type="AlphaFoldDB" id="A0A517LVI0"/>
<feature type="compositionally biased region" description="Basic residues" evidence="1">
    <location>
        <begin position="410"/>
        <end position="420"/>
    </location>
</feature>
<keyword evidence="4" id="KW-1185">Reference proteome</keyword>
<feature type="compositionally biased region" description="Basic residues" evidence="1">
    <location>
        <begin position="376"/>
        <end position="387"/>
    </location>
</feature>
<feature type="compositionally biased region" description="Acidic residues" evidence="1">
    <location>
        <begin position="424"/>
        <end position="438"/>
    </location>
</feature>
<dbReference type="RefSeq" id="WP_218934568.1">
    <property type="nucleotide sequence ID" value="NZ_CP036261.1"/>
</dbReference>
<organism evidence="3 4">
    <name type="scientific">Rosistilla ulvae</name>
    <dbReference type="NCBI Taxonomy" id="1930277"/>
    <lineage>
        <taxon>Bacteria</taxon>
        <taxon>Pseudomonadati</taxon>
        <taxon>Planctomycetota</taxon>
        <taxon>Planctomycetia</taxon>
        <taxon>Pirellulales</taxon>
        <taxon>Pirellulaceae</taxon>
        <taxon>Rosistilla</taxon>
    </lineage>
</organism>
<evidence type="ECO:0000313" key="3">
    <source>
        <dbReference type="EMBL" id="QDS86619.1"/>
    </source>
</evidence>
<name>A0A517LVI0_9BACT</name>
<feature type="compositionally biased region" description="Acidic residues" evidence="1">
    <location>
        <begin position="352"/>
        <end position="373"/>
    </location>
</feature>
<evidence type="ECO:0000313" key="4">
    <source>
        <dbReference type="Proteomes" id="UP000319557"/>
    </source>
</evidence>
<accession>A0A517LVI0</accession>
<feature type="transmembrane region" description="Helical" evidence="2">
    <location>
        <begin position="219"/>
        <end position="237"/>
    </location>
</feature>
<dbReference type="Proteomes" id="UP000319557">
    <property type="component" value="Chromosome"/>
</dbReference>
<feature type="compositionally biased region" description="Acidic residues" evidence="1">
    <location>
        <begin position="391"/>
        <end position="406"/>
    </location>
</feature>
<feature type="region of interest" description="Disordered" evidence="1">
    <location>
        <begin position="25"/>
        <end position="46"/>
    </location>
</feature>
<feature type="transmembrane region" description="Helical" evidence="2">
    <location>
        <begin position="116"/>
        <end position="136"/>
    </location>
</feature>
<protein>
    <submittedName>
        <fullName evidence="3">Uncharacterized protein</fullName>
    </submittedName>
</protein>
<feature type="region of interest" description="Disordered" evidence="1">
    <location>
        <begin position="287"/>
        <end position="528"/>
    </location>
</feature>
<dbReference type="EMBL" id="CP036261">
    <property type="protein sequence ID" value="QDS86619.1"/>
    <property type="molecule type" value="Genomic_DNA"/>
</dbReference>
<keyword evidence="2" id="KW-0812">Transmembrane</keyword>
<keyword evidence="2" id="KW-1133">Transmembrane helix</keyword>
<reference evidence="3 4" key="1">
    <citation type="submission" date="2019-02" db="EMBL/GenBank/DDBJ databases">
        <title>Deep-cultivation of Planctomycetes and their phenomic and genomic characterization uncovers novel biology.</title>
        <authorList>
            <person name="Wiegand S."/>
            <person name="Jogler M."/>
            <person name="Boedeker C."/>
            <person name="Pinto D."/>
            <person name="Vollmers J."/>
            <person name="Rivas-Marin E."/>
            <person name="Kohn T."/>
            <person name="Peeters S.H."/>
            <person name="Heuer A."/>
            <person name="Rast P."/>
            <person name="Oberbeckmann S."/>
            <person name="Bunk B."/>
            <person name="Jeske O."/>
            <person name="Meyerdierks A."/>
            <person name="Storesund J.E."/>
            <person name="Kallscheuer N."/>
            <person name="Luecker S."/>
            <person name="Lage O.M."/>
            <person name="Pohl T."/>
            <person name="Merkel B.J."/>
            <person name="Hornburger P."/>
            <person name="Mueller R.-W."/>
            <person name="Bruemmer F."/>
            <person name="Labrenz M."/>
            <person name="Spormann A.M."/>
            <person name="Op den Camp H."/>
            <person name="Overmann J."/>
            <person name="Amann R."/>
            <person name="Jetten M.S.M."/>
            <person name="Mascher T."/>
            <person name="Medema M.H."/>
            <person name="Devos D.P."/>
            <person name="Kaster A.-K."/>
            <person name="Ovreas L."/>
            <person name="Rohde M."/>
            <person name="Galperin M.Y."/>
            <person name="Jogler C."/>
        </authorList>
    </citation>
    <scope>NUCLEOTIDE SEQUENCE [LARGE SCALE GENOMIC DNA]</scope>
    <source>
        <strain evidence="3 4">EC9</strain>
    </source>
</reference>
<gene>
    <name evidence="3" type="ORF">EC9_07920</name>
</gene>
<feature type="transmembrane region" description="Helical" evidence="2">
    <location>
        <begin position="194"/>
        <end position="212"/>
    </location>
</feature>
<feature type="compositionally biased region" description="Basic and acidic residues" evidence="1">
    <location>
        <begin position="475"/>
        <end position="494"/>
    </location>
</feature>
<sequence>MSHDRRTLQSRRRRLISAQILSMDPAAESTRGQTKARRDASRPAPAAYGARVQRRLRARWFELVPVRRRSLLAVQSFALLAACLLIAGHYLSMNWAPLYQYPELSRPLRLDNPASFGGWFGSISLALSAGVGFLIYQLRRHRADDYRGHYRIWRPVMAMLVLLSVDSIAGTLDWCGAILDTLLAGRAPMAGGDWLRLLLCVAGFAMTARLLIEMRHSPAAAFWLVTGSVAVASRLPIRWNFIETGPLATAMIVGAGPLIGRVAVFLSLITYLRSIYRDVRGLNQTDGQNGRLRLPRFGRKHLDREALDEPAEAPKPTRSRKKAAAAEPEPDPEEEQPAKRGWFRRKPKPAADETDEPIDDEEREVAREADDDEAHPKRKGWFGRKSKPAAEDEAGDSDDEPADDNEAPAKRKGWFGRKAKPAATDEESSDDETDETQEDVAPAKSKGWFSRKAKPAAEEDSSDDETYEDETQDDNWQHDDYEQDDHTESHHAAEDESVDVDNIDWSSMSKAERKRMKRLIRQQGKDAA</sequence>
<keyword evidence="2" id="KW-0472">Membrane</keyword>
<feature type="transmembrane region" description="Helical" evidence="2">
    <location>
        <begin position="249"/>
        <end position="272"/>
    </location>
</feature>
<feature type="transmembrane region" description="Helical" evidence="2">
    <location>
        <begin position="77"/>
        <end position="96"/>
    </location>
</feature>
<evidence type="ECO:0000256" key="2">
    <source>
        <dbReference type="SAM" id="Phobius"/>
    </source>
</evidence>
<dbReference type="KEGG" id="ruv:EC9_07920"/>
<feature type="transmembrane region" description="Helical" evidence="2">
    <location>
        <begin position="156"/>
        <end position="179"/>
    </location>
</feature>
<feature type="compositionally biased region" description="Acidic residues" evidence="1">
    <location>
        <begin position="458"/>
        <end position="473"/>
    </location>
</feature>